<organism evidence="2 3">
    <name type="scientific">Nephila pilipes</name>
    <name type="common">Giant wood spider</name>
    <name type="synonym">Nephila maculata</name>
    <dbReference type="NCBI Taxonomy" id="299642"/>
    <lineage>
        <taxon>Eukaryota</taxon>
        <taxon>Metazoa</taxon>
        <taxon>Ecdysozoa</taxon>
        <taxon>Arthropoda</taxon>
        <taxon>Chelicerata</taxon>
        <taxon>Arachnida</taxon>
        <taxon>Araneae</taxon>
        <taxon>Araneomorphae</taxon>
        <taxon>Entelegynae</taxon>
        <taxon>Araneoidea</taxon>
        <taxon>Nephilidae</taxon>
        <taxon>Nephila</taxon>
    </lineage>
</organism>
<dbReference type="AlphaFoldDB" id="A0A8X6I3E4"/>
<comment type="caution">
    <text evidence="2">The sequence shown here is derived from an EMBL/GenBank/DDBJ whole genome shotgun (WGS) entry which is preliminary data.</text>
</comment>
<feature type="compositionally biased region" description="Polar residues" evidence="1">
    <location>
        <begin position="145"/>
        <end position="154"/>
    </location>
</feature>
<proteinExistence type="predicted"/>
<feature type="compositionally biased region" description="Polar residues" evidence="1">
    <location>
        <begin position="16"/>
        <end position="38"/>
    </location>
</feature>
<sequence length="154" mass="17321">MYGNEEVDRLAKRGNQEISDQNLTPPDSLKKNSPGQDIQQDACKENIDAYEESKCVVGNTGPVESKTKFEIIRYFEDTVTRDPEGRYKGALPWGLNDACLPSIRTFAEKRPVSTYRKLGDKKKGQKIIESLPIDDPSEGEILDPKNQNNYPDNG</sequence>
<keyword evidence="3" id="KW-1185">Reference proteome</keyword>
<evidence type="ECO:0000313" key="2">
    <source>
        <dbReference type="EMBL" id="GFS29164.1"/>
    </source>
</evidence>
<protein>
    <submittedName>
        <fullName evidence="2">Uncharacterized protein</fullName>
    </submittedName>
</protein>
<name>A0A8X6I3E4_NEPPI</name>
<feature type="compositionally biased region" description="Basic and acidic residues" evidence="1">
    <location>
        <begin position="1"/>
        <end position="15"/>
    </location>
</feature>
<gene>
    <name evidence="2" type="ORF">NPIL_655621</name>
</gene>
<evidence type="ECO:0000256" key="1">
    <source>
        <dbReference type="SAM" id="MobiDB-lite"/>
    </source>
</evidence>
<feature type="region of interest" description="Disordered" evidence="1">
    <location>
        <begin position="117"/>
        <end position="154"/>
    </location>
</feature>
<accession>A0A8X6I3E4</accession>
<reference evidence="2" key="1">
    <citation type="submission" date="2020-08" db="EMBL/GenBank/DDBJ databases">
        <title>Multicomponent nature underlies the extraordinary mechanical properties of spider dragline silk.</title>
        <authorList>
            <person name="Kono N."/>
            <person name="Nakamura H."/>
            <person name="Mori M."/>
            <person name="Yoshida Y."/>
            <person name="Ohtoshi R."/>
            <person name="Malay A.D."/>
            <person name="Moran D.A.P."/>
            <person name="Tomita M."/>
            <person name="Numata K."/>
            <person name="Arakawa K."/>
        </authorList>
    </citation>
    <scope>NUCLEOTIDE SEQUENCE</scope>
</reference>
<dbReference type="EMBL" id="BMAW01041543">
    <property type="protein sequence ID" value="GFS29164.1"/>
    <property type="molecule type" value="Genomic_DNA"/>
</dbReference>
<feature type="region of interest" description="Disordered" evidence="1">
    <location>
        <begin position="1"/>
        <end position="38"/>
    </location>
</feature>
<dbReference type="Proteomes" id="UP000887013">
    <property type="component" value="Unassembled WGS sequence"/>
</dbReference>
<evidence type="ECO:0000313" key="3">
    <source>
        <dbReference type="Proteomes" id="UP000887013"/>
    </source>
</evidence>